<dbReference type="GO" id="GO:0005737">
    <property type="term" value="C:cytoplasm"/>
    <property type="evidence" value="ECO:0007669"/>
    <property type="project" value="TreeGrafter"/>
</dbReference>
<dbReference type="InterPro" id="IPR002376">
    <property type="entry name" value="Formyl_transf_N"/>
</dbReference>
<dbReference type="PANTHER" id="PTHR43369:SF2">
    <property type="entry name" value="PHOSPHORIBOSYLGLYCINAMIDE FORMYLTRANSFERASE"/>
    <property type="match status" value="1"/>
</dbReference>
<keyword evidence="3 10" id="KW-0808">Transferase</keyword>
<name>A0A7D6EWY3_9CYAN</name>
<dbReference type="KEGG" id="tsq:D3A95_13205"/>
<proteinExistence type="inferred from homology"/>
<feature type="domain" description="Formyl transferase N-terminal" evidence="9">
    <location>
        <begin position="38"/>
        <end position="138"/>
    </location>
</feature>
<dbReference type="InterPro" id="IPR001555">
    <property type="entry name" value="GART_AS"/>
</dbReference>
<evidence type="ECO:0000256" key="6">
    <source>
        <dbReference type="ARBA" id="ARBA00041324"/>
    </source>
</evidence>
<evidence type="ECO:0000256" key="1">
    <source>
        <dbReference type="ARBA" id="ARBA00005054"/>
    </source>
</evidence>
<evidence type="ECO:0000256" key="5">
    <source>
        <dbReference type="ARBA" id="ARBA00038440"/>
    </source>
</evidence>
<reference evidence="11" key="1">
    <citation type="submission" date="2018-09" db="EMBL/GenBank/DDBJ databases">
        <title>Complete genome sequence of thermophilic cyanobacteria strain Thermosynechococcus elongatus PKUAC-SCTE542.</title>
        <authorList>
            <person name="Liang Y."/>
            <person name="Tang J."/>
            <person name="Daroch M."/>
        </authorList>
    </citation>
    <scope>NUCLEOTIDE SEQUENCE [LARGE SCALE GENOMIC DNA]</scope>
    <source>
        <strain evidence="11">E542</strain>
    </source>
</reference>
<evidence type="ECO:0000259" key="9">
    <source>
        <dbReference type="Pfam" id="PF00551"/>
    </source>
</evidence>
<dbReference type="RefSeq" id="WP_181496537.1">
    <property type="nucleotide sequence ID" value="NZ_CP032152.1"/>
</dbReference>
<gene>
    <name evidence="10" type="ORF">D3A95_13205</name>
</gene>
<dbReference type="EC" id="2.1.2.2" evidence="2"/>
<dbReference type="EMBL" id="CP032152">
    <property type="protein sequence ID" value="QLL29924.1"/>
    <property type="molecule type" value="Genomic_DNA"/>
</dbReference>
<keyword evidence="11" id="KW-1185">Reference proteome</keyword>
<protein>
    <recommendedName>
        <fullName evidence="2">phosphoribosylglycinamide formyltransferase 1</fullName>
        <ecNumber evidence="2">2.1.2.2</ecNumber>
    </recommendedName>
    <alternativeName>
        <fullName evidence="7">5'-phosphoribosylglycinamide transformylase</fullName>
    </alternativeName>
    <alternativeName>
        <fullName evidence="6">GAR transformylase</fullName>
    </alternativeName>
</protein>
<dbReference type="AlphaFoldDB" id="A0A7D6EWY3"/>
<dbReference type="InterPro" id="IPR036477">
    <property type="entry name" value="Formyl_transf_N_sf"/>
</dbReference>
<evidence type="ECO:0000313" key="11">
    <source>
        <dbReference type="Proteomes" id="UP000261812"/>
    </source>
</evidence>
<dbReference type="SUPFAM" id="SSF53328">
    <property type="entry name" value="Formyltransferase"/>
    <property type="match status" value="1"/>
</dbReference>
<keyword evidence="4" id="KW-0658">Purine biosynthesis</keyword>
<evidence type="ECO:0000256" key="7">
    <source>
        <dbReference type="ARBA" id="ARBA00041682"/>
    </source>
</evidence>
<dbReference type="Gene3D" id="3.40.50.12230">
    <property type="match status" value="1"/>
</dbReference>
<dbReference type="PANTHER" id="PTHR43369">
    <property type="entry name" value="PHOSPHORIBOSYLGLYCINAMIDE FORMYLTRANSFERASE"/>
    <property type="match status" value="1"/>
</dbReference>
<comment type="pathway">
    <text evidence="1">Purine metabolism; IMP biosynthesis via de novo pathway; N(2)-formyl-N(1)-(5-phospho-D-ribosyl)glycinamide from N(1)-(5-phospho-D-ribosyl)glycinamide (10-formyl THF route): step 1/1.</text>
</comment>
<dbReference type="GO" id="GO:0004644">
    <property type="term" value="F:phosphoribosylglycinamide formyltransferase activity"/>
    <property type="evidence" value="ECO:0007669"/>
    <property type="project" value="UniProtKB-EC"/>
</dbReference>
<dbReference type="PROSITE" id="PS00373">
    <property type="entry name" value="GART"/>
    <property type="match status" value="1"/>
</dbReference>
<evidence type="ECO:0000313" key="10">
    <source>
        <dbReference type="EMBL" id="QLL29924.1"/>
    </source>
</evidence>
<evidence type="ECO:0000256" key="4">
    <source>
        <dbReference type="ARBA" id="ARBA00022755"/>
    </source>
</evidence>
<dbReference type="Proteomes" id="UP000261812">
    <property type="component" value="Chromosome"/>
</dbReference>
<dbReference type="GO" id="GO:0006189">
    <property type="term" value="P:'de novo' IMP biosynthetic process"/>
    <property type="evidence" value="ECO:0007669"/>
    <property type="project" value="TreeGrafter"/>
</dbReference>
<accession>A0A7D6EWY3</accession>
<comment type="catalytic activity">
    <reaction evidence="8">
        <text>N(1)-(5-phospho-beta-D-ribosyl)glycinamide + (6R)-10-formyltetrahydrofolate = N(2)-formyl-N(1)-(5-phospho-beta-D-ribosyl)glycinamide + (6S)-5,6,7,8-tetrahydrofolate + H(+)</text>
        <dbReference type="Rhea" id="RHEA:15053"/>
        <dbReference type="ChEBI" id="CHEBI:15378"/>
        <dbReference type="ChEBI" id="CHEBI:57453"/>
        <dbReference type="ChEBI" id="CHEBI:143788"/>
        <dbReference type="ChEBI" id="CHEBI:147286"/>
        <dbReference type="ChEBI" id="CHEBI:195366"/>
        <dbReference type="EC" id="2.1.2.2"/>
    </reaction>
</comment>
<evidence type="ECO:0000256" key="2">
    <source>
        <dbReference type="ARBA" id="ARBA00012254"/>
    </source>
</evidence>
<organism evidence="10 11">
    <name type="scientific">Thermosynechococcus sichuanensis E542</name>
    <dbReference type="NCBI Taxonomy" id="2016101"/>
    <lineage>
        <taxon>Bacteria</taxon>
        <taxon>Bacillati</taxon>
        <taxon>Cyanobacteriota</taxon>
        <taxon>Cyanophyceae</taxon>
        <taxon>Acaryochloridales</taxon>
        <taxon>Thermosynechococcaceae</taxon>
        <taxon>Thermosynechococcus</taxon>
        <taxon>Thermosynechococcus sichuanensis</taxon>
    </lineage>
</organism>
<dbReference type="Pfam" id="PF00551">
    <property type="entry name" value="Formyl_trans_N"/>
    <property type="match status" value="1"/>
</dbReference>
<evidence type="ECO:0000256" key="8">
    <source>
        <dbReference type="ARBA" id="ARBA00047664"/>
    </source>
</evidence>
<comment type="similarity">
    <text evidence="5">Belongs to the GART family.</text>
</comment>
<sequence length="202" mass="23861">MKVLILSDNNNEYSRELIHWFQGIGEDIFVREDPIDLQTVKELSPDFVISYNYKHIISKDIVACYYPRIINLHISLLPYNRGCYPNVWSFLENTPKGVTIHLVDENVDTGDILLQKEVFIDEETETLRSSYLKLHREIQQLFKSNWEALKLGQIHPVKQEGGGTRHYKREFIHFVQPLIGEKGWDTPIRELKEKYRTWRSTA</sequence>
<evidence type="ECO:0000256" key="3">
    <source>
        <dbReference type="ARBA" id="ARBA00022679"/>
    </source>
</evidence>